<keyword evidence="2" id="KW-1185">Reference proteome</keyword>
<sequence>MFKSFNDRKRIQIYRFPRRAIVGHLHPTGYVWSVSLASLSGHPMEDRPLATPSSRLPLENLTFPSVTTSASDVVCLLSFQFTDYVNIVGRSGSSTSFLLSDFKAQRNLERNRSFHRTLSDSELVHETNNK</sequence>
<reference evidence="1 2" key="1">
    <citation type="journal article" date="2019" name="Commun. Biol.">
        <title>The bagworm genome reveals a unique fibroin gene that provides high tensile strength.</title>
        <authorList>
            <person name="Kono N."/>
            <person name="Nakamura H."/>
            <person name="Ohtoshi R."/>
            <person name="Tomita M."/>
            <person name="Numata K."/>
            <person name="Arakawa K."/>
        </authorList>
    </citation>
    <scope>NUCLEOTIDE SEQUENCE [LARGE SCALE GENOMIC DNA]</scope>
</reference>
<organism evidence="1 2">
    <name type="scientific">Eumeta variegata</name>
    <name type="common">Bagworm moth</name>
    <name type="synonym">Eumeta japonica</name>
    <dbReference type="NCBI Taxonomy" id="151549"/>
    <lineage>
        <taxon>Eukaryota</taxon>
        <taxon>Metazoa</taxon>
        <taxon>Ecdysozoa</taxon>
        <taxon>Arthropoda</taxon>
        <taxon>Hexapoda</taxon>
        <taxon>Insecta</taxon>
        <taxon>Pterygota</taxon>
        <taxon>Neoptera</taxon>
        <taxon>Endopterygota</taxon>
        <taxon>Lepidoptera</taxon>
        <taxon>Glossata</taxon>
        <taxon>Ditrysia</taxon>
        <taxon>Tineoidea</taxon>
        <taxon>Psychidae</taxon>
        <taxon>Oiketicinae</taxon>
        <taxon>Eumeta</taxon>
    </lineage>
</organism>
<dbReference type="OrthoDB" id="7475696at2759"/>
<evidence type="ECO:0000313" key="2">
    <source>
        <dbReference type="Proteomes" id="UP000299102"/>
    </source>
</evidence>
<dbReference type="AlphaFoldDB" id="A0A4C1WQS6"/>
<evidence type="ECO:0000313" key="1">
    <source>
        <dbReference type="EMBL" id="GBP53210.1"/>
    </source>
</evidence>
<protein>
    <submittedName>
        <fullName evidence="1">Uncharacterized protein</fullName>
    </submittedName>
</protein>
<comment type="caution">
    <text evidence="1">The sequence shown here is derived from an EMBL/GenBank/DDBJ whole genome shotgun (WGS) entry which is preliminary data.</text>
</comment>
<name>A0A4C1WQS6_EUMVA</name>
<proteinExistence type="predicted"/>
<dbReference type="Proteomes" id="UP000299102">
    <property type="component" value="Unassembled WGS sequence"/>
</dbReference>
<gene>
    <name evidence="1" type="ORF">EVAR_8987_1</name>
</gene>
<accession>A0A4C1WQS6</accession>
<dbReference type="EMBL" id="BGZK01000618">
    <property type="protein sequence ID" value="GBP53210.1"/>
    <property type="molecule type" value="Genomic_DNA"/>
</dbReference>